<feature type="transmembrane region" description="Helical" evidence="1">
    <location>
        <begin position="138"/>
        <end position="161"/>
    </location>
</feature>
<dbReference type="PANTHER" id="PTHR21377:SF18">
    <property type="entry name" value="DUF1279 DOMAIN-CONTAINING PROTEIN"/>
    <property type="match status" value="1"/>
</dbReference>
<keyword evidence="1" id="KW-1133">Transmembrane helix</keyword>
<dbReference type="Pfam" id="PF06916">
    <property type="entry name" value="FAM210A-B_dom"/>
    <property type="match status" value="1"/>
</dbReference>
<gene>
    <name evidence="3" type="ORF">A3770_06p44680</name>
</gene>
<protein>
    <recommendedName>
        <fullName evidence="2">DUF1279 domain-containing protein</fullName>
    </recommendedName>
</protein>
<dbReference type="EMBL" id="CP031039">
    <property type="protein sequence ID" value="QDZ21950.1"/>
    <property type="molecule type" value="Genomic_DNA"/>
</dbReference>
<reference evidence="3 4" key="1">
    <citation type="submission" date="2018-07" db="EMBL/GenBank/DDBJ databases">
        <title>The complete nuclear genome of the prasinophyte Chloropicon primus (CCMP1205).</title>
        <authorList>
            <person name="Pombert J.-F."/>
            <person name="Otis C."/>
            <person name="Turmel M."/>
            <person name="Lemieux C."/>
        </authorList>
    </citation>
    <scope>NUCLEOTIDE SEQUENCE [LARGE SCALE GENOMIC DNA]</scope>
    <source>
        <strain evidence="3 4">CCMP1205</strain>
    </source>
</reference>
<dbReference type="GO" id="GO:0005739">
    <property type="term" value="C:mitochondrion"/>
    <property type="evidence" value="ECO:0007669"/>
    <property type="project" value="TreeGrafter"/>
</dbReference>
<dbReference type="AlphaFoldDB" id="A0A5B8MRD0"/>
<dbReference type="Proteomes" id="UP000316726">
    <property type="component" value="Chromosome 6"/>
</dbReference>
<accession>A0A5B8MRD0</accession>
<evidence type="ECO:0000259" key="2">
    <source>
        <dbReference type="Pfam" id="PF06916"/>
    </source>
</evidence>
<keyword evidence="1" id="KW-0472">Membrane</keyword>
<feature type="domain" description="DUF1279" evidence="2">
    <location>
        <begin position="130"/>
        <end position="226"/>
    </location>
</feature>
<evidence type="ECO:0000256" key="1">
    <source>
        <dbReference type="SAM" id="Phobius"/>
    </source>
</evidence>
<sequence length="234" mass="25271">MLSRAGGLAMAAGCRHLVGVRSMADVRMTGCLASCAATGRGEFFFSGSLGNRGSLGSTEWSKSFGGASAARGGGALLGWPKTKEAAMPWHAGNTGSRYSGFEDITIRRYAGGGNVQVDGKEEKEEGKMYKFKRMFRKYGPLFVGFYGGVYVSTLGAMYVAVDQGLIDSKFIIDLTEQYADLLKQYGMDGIFNHGKIDSKAGSFAIAWIATKFTEPVRFAVSVYCVPKLARFLKY</sequence>
<name>A0A5B8MRD0_9CHLO</name>
<evidence type="ECO:0000313" key="4">
    <source>
        <dbReference type="Proteomes" id="UP000316726"/>
    </source>
</evidence>
<keyword evidence="4" id="KW-1185">Reference proteome</keyword>
<dbReference type="PANTHER" id="PTHR21377">
    <property type="entry name" value="PROTEIN FAM210B, MITOCHONDRIAL"/>
    <property type="match status" value="1"/>
</dbReference>
<keyword evidence="1" id="KW-0812">Transmembrane</keyword>
<dbReference type="InterPro" id="IPR045866">
    <property type="entry name" value="FAM210A/B-like"/>
</dbReference>
<proteinExistence type="predicted"/>
<organism evidence="3 4">
    <name type="scientific">Chloropicon primus</name>
    <dbReference type="NCBI Taxonomy" id="1764295"/>
    <lineage>
        <taxon>Eukaryota</taxon>
        <taxon>Viridiplantae</taxon>
        <taxon>Chlorophyta</taxon>
        <taxon>Chloropicophyceae</taxon>
        <taxon>Chloropicales</taxon>
        <taxon>Chloropicaceae</taxon>
        <taxon>Chloropicon</taxon>
    </lineage>
</organism>
<dbReference type="InterPro" id="IPR009688">
    <property type="entry name" value="FAM210A/B-like_dom"/>
</dbReference>
<evidence type="ECO:0000313" key="3">
    <source>
        <dbReference type="EMBL" id="QDZ21950.1"/>
    </source>
</evidence>
<dbReference type="OrthoDB" id="426386at2759"/>